<evidence type="ECO:0000313" key="9">
    <source>
        <dbReference type="EnsemblPlants" id="KEH22301"/>
    </source>
</evidence>
<feature type="region of interest" description="Disordered" evidence="6">
    <location>
        <begin position="58"/>
        <end position="83"/>
    </location>
</feature>
<dbReference type="GO" id="GO:0003677">
    <property type="term" value="F:DNA binding"/>
    <property type="evidence" value="ECO:0007669"/>
    <property type="project" value="UniProtKB-KW"/>
</dbReference>
<dbReference type="SUPFAM" id="SSF47459">
    <property type="entry name" value="HLH, helix-loop-helix DNA-binding domain"/>
    <property type="match status" value="1"/>
</dbReference>
<evidence type="ECO:0000313" key="10">
    <source>
        <dbReference type="Proteomes" id="UP000002051"/>
    </source>
</evidence>
<proteinExistence type="predicted"/>
<dbReference type="PANTHER" id="PTHR45855:SF23">
    <property type="entry name" value="TRANSCRIPTION FACTOR MEE8-RELATED"/>
    <property type="match status" value="1"/>
</dbReference>
<dbReference type="GO" id="GO:0005634">
    <property type="term" value="C:nucleus"/>
    <property type="evidence" value="ECO:0007669"/>
    <property type="project" value="UniProtKB-SubCell"/>
</dbReference>
<feature type="compositionally biased region" description="Basic and acidic residues" evidence="6">
    <location>
        <begin position="266"/>
        <end position="294"/>
    </location>
</feature>
<comment type="subcellular location">
    <subcellularLocation>
        <location evidence="1">Nucleus</location>
    </subcellularLocation>
</comment>
<dbReference type="STRING" id="3880.A0A072TYQ0"/>
<dbReference type="AlphaFoldDB" id="A0A072TYQ0"/>
<evidence type="ECO:0000256" key="4">
    <source>
        <dbReference type="ARBA" id="ARBA00023163"/>
    </source>
</evidence>
<evidence type="ECO:0000259" key="7">
    <source>
        <dbReference type="PROSITE" id="PS50888"/>
    </source>
</evidence>
<feature type="compositionally biased region" description="Polar residues" evidence="6">
    <location>
        <begin position="330"/>
        <end position="339"/>
    </location>
</feature>
<dbReference type="GO" id="GO:0046983">
    <property type="term" value="F:protein dimerization activity"/>
    <property type="evidence" value="ECO:0007669"/>
    <property type="project" value="InterPro"/>
</dbReference>
<evidence type="ECO:0000256" key="3">
    <source>
        <dbReference type="ARBA" id="ARBA00023125"/>
    </source>
</evidence>
<evidence type="ECO:0000256" key="1">
    <source>
        <dbReference type="ARBA" id="ARBA00004123"/>
    </source>
</evidence>
<reference evidence="9" key="3">
    <citation type="submission" date="2015-04" db="UniProtKB">
        <authorList>
            <consortium name="EnsemblPlants"/>
        </authorList>
    </citation>
    <scope>IDENTIFICATION</scope>
    <source>
        <strain evidence="9">cv. Jemalong A17</strain>
    </source>
</reference>
<evidence type="ECO:0000256" key="6">
    <source>
        <dbReference type="SAM" id="MobiDB-lite"/>
    </source>
</evidence>
<name>A0A072TYQ0_MEDTR</name>
<keyword evidence="10" id="KW-1185">Reference proteome</keyword>
<reference evidence="8 10" key="2">
    <citation type="journal article" date="2014" name="BMC Genomics">
        <title>An improved genome release (version Mt4.0) for the model legume Medicago truncatula.</title>
        <authorList>
            <person name="Tang H."/>
            <person name="Krishnakumar V."/>
            <person name="Bidwell S."/>
            <person name="Rosen B."/>
            <person name="Chan A."/>
            <person name="Zhou S."/>
            <person name="Gentzbittel L."/>
            <person name="Childs K.L."/>
            <person name="Yandell M."/>
            <person name="Gundlach H."/>
            <person name="Mayer K.F."/>
            <person name="Schwartz D.C."/>
            <person name="Town C.D."/>
        </authorList>
    </citation>
    <scope>GENOME REANNOTATION</scope>
    <source>
        <strain evidence="8">A17</strain>
        <strain evidence="9 10">cv. Jemalong A17</strain>
    </source>
</reference>
<dbReference type="InterPro" id="IPR036638">
    <property type="entry name" value="HLH_DNA-bd_sf"/>
</dbReference>
<keyword evidence="3" id="KW-0238">DNA-binding</keyword>
<dbReference type="EnsemblPlants" id="KEH22301">
    <property type="protein sequence ID" value="KEH22301"/>
    <property type="gene ID" value="MTR_7g039110"/>
</dbReference>
<evidence type="ECO:0000313" key="8">
    <source>
        <dbReference type="EMBL" id="KEH22301.1"/>
    </source>
</evidence>
<dbReference type="InterPro" id="IPR031066">
    <property type="entry name" value="bHLH_ALC-like_plant"/>
</dbReference>
<protein>
    <submittedName>
        <fullName evidence="8">Transcription factor</fullName>
    </submittedName>
</protein>
<dbReference type="Pfam" id="PF00010">
    <property type="entry name" value="HLH"/>
    <property type="match status" value="1"/>
</dbReference>
<feature type="compositionally biased region" description="Polar residues" evidence="6">
    <location>
        <begin position="248"/>
        <end position="265"/>
    </location>
</feature>
<evidence type="ECO:0000256" key="2">
    <source>
        <dbReference type="ARBA" id="ARBA00023015"/>
    </source>
</evidence>
<dbReference type="Proteomes" id="UP000002051">
    <property type="component" value="Unassembled WGS sequence"/>
</dbReference>
<gene>
    <name evidence="8" type="ordered locus">MTR_7g039110</name>
</gene>
<organism evidence="8 10">
    <name type="scientific">Medicago truncatula</name>
    <name type="common">Barrel medic</name>
    <name type="synonym">Medicago tribuloides</name>
    <dbReference type="NCBI Taxonomy" id="3880"/>
    <lineage>
        <taxon>Eukaryota</taxon>
        <taxon>Viridiplantae</taxon>
        <taxon>Streptophyta</taxon>
        <taxon>Embryophyta</taxon>
        <taxon>Tracheophyta</taxon>
        <taxon>Spermatophyta</taxon>
        <taxon>Magnoliopsida</taxon>
        <taxon>eudicotyledons</taxon>
        <taxon>Gunneridae</taxon>
        <taxon>Pentapetalae</taxon>
        <taxon>rosids</taxon>
        <taxon>fabids</taxon>
        <taxon>Fabales</taxon>
        <taxon>Fabaceae</taxon>
        <taxon>Papilionoideae</taxon>
        <taxon>50 kb inversion clade</taxon>
        <taxon>NPAAA clade</taxon>
        <taxon>Hologalegina</taxon>
        <taxon>IRL clade</taxon>
        <taxon>Trifolieae</taxon>
        <taxon>Medicago</taxon>
    </lineage>
</organism>
<dbReference type="PANTHER" id="PTHR45855">
    <property type="entry name" value="TRANSCRIPTION FACTOR PIF1-RELATED"/>
    <property type="match status" value="1"/>
</dbReference>
<dbReference type="Gene3D" id="4.10.280.10">
    <property type="entry name" value="Helix-loop-helix DNA-binding domain"/>
    <property type="match status" value="1"/>
</dbReference>
<dbReference type="InterPro" id="IPR011598">
    <property type="entry name" value="bHLH_dom"/>
</dbReference>
<sequence length="339" mass="36421">MSQCVPSWDVDENPQPPPRSVSLRSNSNSTNPHDVPMLDYDVAELTWENGQISMHGLGLPKVPHKHPSTAGTTPSKETWEKPRGSGTLESIVNQATSFPHRGKSPFLAGGGVYGNMLVPWLDPQRAAAIAAATAASNGMAVDALVPCSNTTKEQRTHAMDPVPRSGIGSCMVGGHTPVGSCSAVVAATQDEGGILAASAAKRGRVAHVAGSGRDQSMSGSATFGRQSQQVTLDTYDREFGMTGFTSTSIASMDNTSSEKQCTRTTTIDDHDSVCHSRPPREEADVDEKKRENRKSSVSTKRSRAAAIHNQSERKRRDKINQRMKTLQKLVPNSSKLLEF</sequence>
<keyword evidence="2" id="KW-0805">Transcription regulation</keyword>
<dbReference type="HOGENOM" id="CLU_044659_0_0_1"/>
<accession>A0A072TYQ0</accession>
<reference evidence="8 10" key="1">
    <citation type="journal article" date="2011" name="Nature">
        <title>The Medicago genome provides insight into the evolution of rhizobial symbioses.</title>
        <authorList>
            <person name="Young N.D."/>
            <person name="Debelle F."/>
            <person name="Oldroyd G.E."/>
            <person name="Geurts R."/>
            <person name="Cannon S.B."/>
            <person name="Udvardi M.K."/>
            <person name="Benedito V.A."/>
            <person name="Mayer K.F."/>
            <person name="Gouzy J."/>
            <person name="Schoof H."/>
            <person name="Van de Peer Y."/>
            <person name="Proost S."/>
            <person name="Cook D.R."/>
            <person name="Meyers B.C."/>
            <person name="Spannagl M."/>
            <person name="Cheung F."/>
            <person name="De Mita S."/>
            <person name="Krishnakumar V."/>
            <person name="Gundlach H."/>
            <person name="Zhou S."/>
            <person name="Mudge J."/>
            <person name="Bharti A.K."/>
            <person name="Murray J.D."/>
            <person name="Naoumkina M.A."/>
            <person name="Rosen B."/>
            <person name="Silverstein K.A."/>
            <person name="Tang H."/>
            <person name="Rombauts S."/>
            <person name="Zhao P.X."/>
            <person name="Zhou P."/>
            <person name="Barbe V."/>
            <person name="Bardou P."/>
            <person name="Bechner M."/>
            <person name="Bellec A."/>
            <person name="Berger A."/>
            <person name="Berges H."/>
            <person name="Bidwell S."/>
            <person name="Bisseling T."/>
            <person name="Choisne N."/>
            <person name="Couloux A."/>
            <person name="Denny R."/>
            <person name="Deshpande S."/>
            <person name="Dai X."/>
            <person name="Doyle J.J."/>
            <person name="Dudez A.M."/>
            <person name="Farmer A.D."/>
            <person name="Fouteau S."/>
            <person name="Franken C."/>
            <person name="Gibelin C."/>
            <person name="Gish J."/>
            <person name="Goldstein S."/>
            <person name="Gonzalez A.J."/>
            <person name="Green P.J."/>
            <person name="Hallab A."/>
            <person name="Hartog M."/>
            <person name="Hua A."/>
            <person name="Humphray S.J."/>
            <person name="Jeong D.H."/>
            <person name="Jing Y."/>
            <person name="Jocker A."/>
            <person name="Kenton S.M."/>
            <person name="Kim D.J."/>
            <person name="Klee K."/>
            <person name="Lai H."/>
            <person name="Lang C."/>
            <person name="Lin S."/>
            <person name="Macmil S.L."/>
            <person name="Magdelenat G."/>
            <person name="Matthews L."/>
            <person name="McCorrison J."/>
            <person name="Monaghan E.L."/>
            <person name="Mun J.H."/>
            <person name="Najar F.Z."/>
            <person name="Nicholson C."/>
            <person name="Noirot C."/>
            <person name="O'Bleness M."/>
            <person name="Paule C.R."/>
            <person name="Poulain J."/>
            <person name="Prion F."/>
            <person name="Qin B."/>
            <person name="Qu C."/>
            <person name="Retzel E.F."/>
            <person name="Riddle C."/>
            <person name="Sallet E."/>
            <person name="Samain S."/>
            <person name="Samson N."/>
            <person name="Sanders I."/>
            <person name="Saurat O."/>
            <person name="Scarpelli C."/>
            <person name="Schiex T."/>
            <person name="Segurens B."/>
            <person name="Severin A.J."/>
            <person name="Sherrier D.J."/>
            <person name="Shi R."/>
            <person name="Sims S."/>
            <person name="Singer S.R."/>
            <person name="Sinharoy S."/>
            <person name="Sterck L."/>
            <person name="Viollet A."/>
            <person name="Wang B.B."/>
            <person name="Wang K."/>
            <person name="Wang M."/>
            <person name="Wang X."/>
            <person name="Warfsmann J."/>
            <person name="Weissenbach J."/>
            <person name="White D.D."/>
            <person name="White J.D."/>
            <person name="Wiley G.B."/>
            <person name="Wincker P."/>
            <person name="Xing Y."/>
            <person name="Yang L."/>
            <person name="Yao Z."/>
            <person name="Ying F."/>
            <person name="Zhai J."/>
            <person name="Zhou L."/>
            <person name="Zuber A."/>
            <person name="Denarie J."/>
            <person name="Dixon R.A."/>
            <person name="May G.D."/>
            <person name="Schwartz D.C."/>
            <person name="Rogers J."/>
            <person name="Quetier F."/>
            <person name="Town C.D."/>
            <person name="Roe B.A."/>
        </authorList>
    </citation>
    <scope>NUCLEOTIDE SEQUENCE [LARGE SCALE GENOMIC DNA]</scope>
    <source>
        <strain evidence="8">A17</strain>
        <strain evidence="9 10">cv. Jemalong A17</strain>
    </source>
</reference>
<feature type="compositionally biased region" description="Basic and acidic residues" evidence="6">
    <location>
        <begin position="310"/>
        <end position="320"/>
    </location>
</feature>
<feature type="compositionally biased region" description="Polar residues" evidence="6">
    <location>
        <begin position="22"/>
        <end position="32"/>
    </location>
</feature>
<dbReference type="PROSITE" id="PS50888">
    <property type="entry name" value="BHLH"/>
    <property type="match status" value="1"/>
</dbReference>
<feature type="region of interest" description="Disordered" evidence="6">
    <location>
        <begin position="248"/>
        <end position="339"/>
    </location>
</feature>
<feature type="region of interest" description="Disordered" evidence="6">
    <location>
        <begin position="1"/>
        <end position="36"/>
    </location>
</feature>
<feature type="domain" description="BHLH" evidence="7">
    <location>
        <begin position="303"/>
        <end position="339"/>
    </location>
</feature>
<keyword evidence="4" id="KW-0804">Transcription</keyword>
<keyword evidence="5" id="KW-0539">Nucleus</keyword>
<dbReference type="EMBL" id="CM001223">
    <property type="protein sequence ID" value="KEH22301.1"/>
    <property type="molecule type" value="Genomic_DNA"/>
</dbReference>
<evidence type="ECO:0000256" key="5">
    <source>
        <dbReference type="ARBA" id="ARBA00023242"/>
    </source>
</evidence>